<keyword evidence="3 6" id="KW-0106">Calcium</keyword>
<sequence length="327" mass="36976">MTREGSIKVSPALGTPTVREVYPFDPEDDARTLHKAMKGFGTDEIAIIGLLTTRTNNQRQIIANFYRDLFDKDLTKDLQGELSGTLRDVVVALMQTPEVADAHYIHNAIAGFGTDEETLIEILCSRSNAEIRALRQAYEEIYKTSLEKDIEGDTSGFFRRLLLAKARDFGDESNEIFLYQAYHEALALWEVGPKKWAKDEAFTIPIFTRRTQSHLRHVFDEYKKICGIDIEKDIENDLSGDVADFFLILIRITKNPPAYFAERLYKAMKGLGTKEATVVRIVVSRSENDLGEIKAEFQRQYGKSLESFISGDFSGDAKKILLALVGE</sequence>
<dbReference type="InterPro" id="IPR001464">
    <property type="entry name" value="Annexin"/>
</dbReference>
<keyword evidence="4 6" id="KW-0041">Annexin</keyword>
<gene>
    <name evidence="7" type="primary">RvY_10573-1</name>
    <name evidence="7" type="synonym">RvY_10573.1</name>
    <name evidence="7" type="ORF">RvY_10573</name>
</gene>
<dbReference type="Pfam" id="PF00191">
    <property type="entry name" value="Annexin"/>
    <property type="match status" value="4"/>
</dbReference>
<evidence type="ECO:0000313" key="7">
    <source>
        <dbReference type="EMBL" id="GAU99599.1"/>
    </source>
</evidence>
<dbReference type="GO" id="GO:0001786">
    <property type="term" value="F:phosphatidylserine binding"/>
    <property type="evidence" value="ECO:0007669"/>
    <property type="project" value="TreeGrafter"/>
</dbReference>
<dbReference type="OrthoDB" id="37886at2759"/>
<evidence type="ECO:0000313" key="8">
    <source>
        <dbReference type="Proteomes" id="UP000186922"/>
    </source>
</evidence>
<keyword evidence="5 6" id="KW-0111">Calcium/phospholipid-binding</keyword>
<evidence type="ECO:0000256" key="4">
    <source>
        <dbReference type="ARBA" id="ARBA00023216"/>
    </source>
</evidence>
<evidence type="ECO:0000256" key="5">
    <source>
        <dbReference type="ARBA" id="ARBA00023302"/>
    </source>
</evidence>
<dbReference type="GO" id="GO:0005544">
    <property type="term" value="F:calcium-dependent phospholipid binding"/>
    <property type="evidence" value="ECO:0007669"/>
    <property type="project" value="UniProtKB-KW"/>
</dbReference>
<comment type="caution">
    <text evidence="7">The sequence shown here is derived from an EMBL/GenBank/DDBJ whole genome shotgun (WGS) entry which is preliminary data.</text>
</comment>
<comment type="similarity">
    <text evidence="1 6">Belongs to the annexin family.</text>
</comment>
<dbReference type="SMART" id="SM00335">
    <property type="entry name" value="ANX"/>
    <property type="match status" value="4"/>
</dbReference>
<dbReference type="SUPFAM" id="SSF47874">
    <property type="entry name" value="Annexin"/>
    <property type="match status" value="1"/>
</dbReference>
<dbReference type="FunFam" id="1.10.220.10:FF:000002">
    <property type="entry name" value="Annexin"/>
    <property type="match status" value="1"/>
</dbReference>
<dbReference type="GO" id="GO:0005737">
    <property type="term" value="C:cytoplasm"/>
    <property type="evidence" value="ECO:0007669"/>
    <property type="project" value="TreeGrafter"/>
</dbReference>
<evidence type="ECO:0000256" key="2">
    <source>
        <dbReference type="ARBA" id="ARBA00022737"/>
    </source>
</evidence>
<dbReference type="InterPro" id="IPR018502">
    <property type="entry name" value="Annexin_repeat"/>
</dbReference>
<dbReference type="PANTHER" id="PTHR10502">
    <property type="entry name" value="ANNEXIN"/>
    <property type="match status" value="1"/>
</dbReference>
<dbReference type="Gene3D" id="1.10.220.10">
    <property type="entry name" value="Annexin"/>
    <property type="match status" value="4"/>
</dbReference>
<evidence type="ECO:0000256" key="3">
    <source>
        <dbReference type="ARBA" id="ARBA00022837"/>
    </source>
</evidence>
<evidence type="ECO:0000256" key="6">
    <source>
        <dbReference type="RuleBase" id="RU003540"/>
    </source>
</evidence>
<dbReference type="GO" id="GO:0005886">
    <property type="term" value="C:plasma membrane"/>
    <property type="evidence" value="ECO:0007669"/>
    <property type="project" value="TreeGrafter"/>
</dbReference>
<dbReference type="InterPro" id="IPR018252">
    <property type="entry name" value="Annexin_repeat_CS"/>
</dbReference>
<dbReference type="Proteomes" id="UP000186922">
    <property type="component" value="Unassembled WGS sequence"/>
</dbReference>
<reference evidence="7 8" key="1">
    <citation type="journal article" date="2016" name="Nat. Commun.">
        <title>Extremotolerant tardigrade genome and improved radiotolerance of human cultured cells by tardigrade-unique protein.</title>
        <authorList>
            <person name="Hashimoto T."/>
            <person name="Horikawa D.D."/>
            <person name="Saito Y."/>
            <person name="Kuwahara H."/>
            <person name="Kozuka-Hata H."/>
            <person name="Shin-I T."/>
            <person name="Minakuchi Y."/>
            <person name="Ohishi K."/>
            <person name="Motoyama A."/>
            <person name="Aizu T."/>
            <person name="Enomoto A."/>
            <person name="Kondo K."/>
            <person name="Tanaka S."/>
            <person name="Hara Y."/>
            <person name="Koshikawa S."/>
            <person name="Sagara H."/>
            <person name="Miura T."/>
            <person name="Yokobori S."/>
            <person name="Miyagawa K."/>
            <person name="Suzuki Y."/>
            <person name="Kubo T."/>
            <person name="Oyama M."/>
            <person name="Kohara Y."/>
            <person name="Fujiyama A."/>
            <person name="Arakawa K."/>
            <person name="Katayama T."/>
            <person name="Toyoda A."/>
            <person name="Kunieda T."/>
        </authorList>
    </citation>
    <scope>NUCLEOTIDE SEQUENCE [LARGE SCALE GENOMIC DNA]</scope>
    <source>
        <strain evidence="7 8">YOKOZUNA-1</strain>
    </source>
</reference>
<dbReference type="AlphaFoldDB" id="A0A1D1VD93"/>
<dbReference type="FunFam" id="1.10.220.10:FF:000003">
    <property type="entry name" value="Annexin"/>
    <property type="match status" value="1"/>
</dbReference>
<name>A0A1D1VD93_RAMVA</name>
<evidence type="ECO:0000256" key="1">
    <source>
        <dbReference type="ARBA" id="ARBA00007831"/>
    </source>
</evidence>
<dbReference type="PANTHER" id="PTHR10502:SF102">
    <property type="entry name" value="ANNEXIN B11"/>
    <property type="match status" value="1"/>
</dbReference>
<comment type="domain">
    <text evidence="6">A pair of annexin repeats may form one binding site for calcium and phospholipid.</text>
</comment>
<proteinExistence type="inferred from homology"/>
<dbReference type="STRING" id="947166.A0A1D1VD93"/>
<dbReference type="PRINTS" id="PR00196">
    <property type="entry name" value="ANNEXIN"/>
</dbReference>
<dbReference type="GO" id="GO:0005634">
    <property type="term" value="C:nucleus"/>
    <property type="evidence" value="ECO:0007669"/>
    <property type="project" value="TreeGrafter"/>
</dbReference>
<dbReference type="PROSITE" id="PS00223">
    <property type="entry name" value="ANNEXIN_1"/>
    <property type="match status" value="2"/>
</dbReference>
<keyword evidence="2 6" id="KW-0677">Repeat</keyword>
<dbReference type="EMBL" id="BDGG01000005">
    <property type="protein sequence ID" value="GAU99599.1"/>
    <property type="molecule type" value="Genomic_DNA"/>
</dbReference>
<dbReference type="FunFam" id="1.10.220.10:FF:000001">
    <property type="entry name" value="Annexin"/>
    <property type="match status" value="1"/>
</dbReference>
<dbReference type="GO" id="GO:0005509">
    <property type="term" value="F:calcium ion binding"/>
    <property type="evidence" value="ECO:0007669"/>
    <property type="project" value="InterPro"/>
</dbReference>
<accession>A0A1D1VD93</accession>
<dbReference type="GO" id="GO:0012506">
    <property type="term" value="C:vesicle membrane"/>
    <property type="evidence" value="ECO:0007669"/>
    <property type="project" value="TreeGrafter"/>
</dbReference>
<keyword evidence="8" id="KW-1185">Reference proteome</keyword>
<protein>
    <recommendedName>
        <fullName evidence="6">Annexin</fullName>
    </recommendedName>
</protein>
<organism evidence="7 8">
    <name type="scientific">Ramazzottius varieornatus</name>
    <name type="common">Water bear</name>
    <name type="synonym">Tardigrade</name>
    <dbReference type="NCBI Taxonomy" id="947166"/>
    <lineage>
        <taxon>Eukaryota</taxon>
        <taxon>Metazoa</taxon>
        <taxon>Ecdysozoa</taxon>
        <taxon>Tardigrada</taxon>
        <taxon>Eutardigrada</taxon>
        <taxon>Parachela</taxon>
        <taxon>Hypsibioidea</taxon>
        <taxon>Ramazzottiidae</taxon>
        <taxon>Ramazzottius</taxon>
    </lineage>
</organism>
<dbReference type="PROSITE" id="PS51897">
    <property type="entry name" value="ANNEXIN_2"/>
    <property type="match status" value="4"/>
</dbReference>
<dbReference type="InterPro" id="IPR037104">
    <property type="entry name" value="Annexin_sf"/>
</dbReference>
<dbReference type="FunFam" id="1.10.220.10:FF:000004">
    <property type="entry name" value="Annexin"/>
    <property type="match status" value="1"/>
</dbReference>